<evidence type="ECO:0000313" key="2">
    <source>
        <dbReference type="Proteomes" id="UP000280834"/>
    </source>
</evidence>
<sequence length="95" mass="10316">MLAVLTVCGTSKCLGIALEPLSQAFTRNVLGWGRPRATSFPLMRLVRWSGCCAEFGADGAPQTRARMQARDLSATYLARRGSEHAMDVDSRKLTG</sequence>
<gene>
    <name evidence="1" type="ORF">BTMF_LOCUS14638</name>
</gene>
<proteinExistence type="predicted"/>
<dbReference type="WBParaSite" id="BTMF_0001666501-mRNA-1">
    <property type="protein sequence ID" value="BTMF_0001666501-mRNA-1"/>
    <property type="gene ID" value="BTMF_0001666501"/>
</dbReference>
<dbReference type="Proteomes" id="UP000280834">
    <property type="component" value="Unassembled WGS sequence"/>
</dbReference>
<name>A0A0R3R9F2_9BILA</name>
<dbReference type="EMBL" id="UZAG01021417">
    <property type="protein sequence ID" value="VDO50381.1"/>
    <property type="molecule type" value="Genomic_DNA"/>
</dbReference>
<evidence type="ECO:0000313" key="1">
    <source>
        <dbReference type="EMBL" id="VDO50381.1"/>
    </source>
</evidence>
<reference evidence="3" key="1">
    <citation type="submission" date="2017-02" db="UniProtKB">
        <authorList>
            <consortium name="WormBaseParasite"/>
        </authorList>
    </citation>
    <scope>IDENTIFICATION</scope>
</reference>
<protein>
    <submittedName>
        <fullName evidence="3">Secreted protein</fullName>
    </submittedName>
</protein>
<reference evidence="1 2" key="2">
    <citation type="submission" date="2018-11" db="EMBL/GenBank/DDBJ databases">
        <authorList>
            <consortium name="Pathogen Informatics"/>
        </authorList>
    </citation>
    <scope>NUCLEOTIDE SEQUENCE [LARGE SCALE GENOMIC DNA]</scope>
</reference>
<evidence type="ECO:0000313" key="3">
    <source>
        <dbReference type="WBParaSite" id="BTMF_0001666501-mRNA-1"/>
    </source>
</evidence>
<dbReference type="AlphaFoldDB" id="A0A0R3R9F2"/>
<accession>A0A0R3R9F2</accession>
<organism evidence="3">
    <name type="scientific">Brugia timori</name>
    <dbReference type="NCBI Taxonomy" id="42155"/>
    <lineage>
        <taxon>Eukaryota</taxon>
        <taxon>Metazoa</taxon>
        <taxon>Ecdysozoa</taxon>
        <taxon>Nematoda</taxon>
        <taxon>Chromadorea</taxon>
        <taxon>Rhabditida</taxon>
        <taxon>Spirurina</taxon>
        <taxon>Spiruromorpha</taxon>
        <taxon>Filarioidea</taxon>
        <taxon>Onchocercidae</taxon>
        <taxon>Brugia</taxon>
    </lineage>
</organism>
<keyword evidence="2" id="KW-1185">Reference proteome</keyword>